<dbReference type="AlphaFoldDB" id="A0AAN5AHU6"/>
<dbReference type="PANTHER" id="PTHR11608:SF0">
    <property type="entry name" value="BIFUNCTIONAL PROTEIN PYRR"/>
    <property type="match status" value="1"/>
</dbReference>
<protein>
    <submittedName>
        <fullName evidence="2">Uracil phosphoribosyltransferase</fullName>
    </submittedName>
</protein>
<keyword evidence="2" id="KW-0808">Transferase</keyword>
<proteinExistence type="predicted"/>
<dbReference type="EMBL" id="BQKE01000001">
    <property type="protein sequence ID" value="GJM59680.1"/>
    <property type="molecule type" value="Genomic_DNA"/>
</dbReference>
<comment type="caution">
    <text evidence="2">The sequence shown here is derived from an EMBL/GenBank/DDBJ whole genome shotgun (WGS) entry which is preliminary data.</text>
</comment>
<sequence>MKIFRLNETASVANHFLAELRDVNIQGDSMRFRRNIERLGELMAYEVSKDLPYVTKTVTTPLGTADIPVLEQQPIMMTVLRAGLPFYNGFMNIFDKASSGFIGAFRKENADAPDGFEIELGYAAYPDLEGQDLIIVDPMLATGRSLVDAIEKAIGKGTPRSIHIVATIAAPEGIAYVEEKMGDRCTLWLCAEDSHLNEKSYIIPGLGDAGDLAFGSKD</sequence>
<dbReference type="Pfam" id="PF14681">
    <property type="entry name" value="UPRTase"/>
    <property type="match status" value="1"/>
</dbReference>
<reference evidence="2 3" key="1">
    <citation type="submission" date="2021-12" db="EMBL/GenBank/DDBJ databases">
        <title>Genome sequencing of bacteria with rrn-lacking chromosome and rrn-plasmid.</title>
        <authorList>
            <person name="Anda M."/>
            <person name="Iwasaki W."/>
        </authorList>
    </citation>
    <scope>NUCLEOTIDE SEQUENCE [LARGE SCALE GENOMIC DNA]</scope>
    <source>
        <strain evidence="2 3">NBRC 15940</strain>
    </source>
</reference>
<evidence type="ECO:0000259" key="1">
    <source>
        <dbReference type="Pfam" id="PF14681"/>
    </source>
</evidence>
<evidence type="ECO:0000313" key="2">
    <source>
        <dbReference type="EMBL" id="GJM59680.1"/>
    </source>
</evidence>
<evidence type="ECO:0000313" key="3">
    <source>
        <dbReference type="Proteomes" id="UP001310022"/>
    </source>
</evidence>
<dbReference type="InterPro" id="IPR000836">
    <property type="entry name" value="PRTase_dom"/>
</dbReference>
<dbReference type="Proteomes" id="UP001310022">
    <property type="component" value="Unassembled WGS sequence"/>
</dbReference>
<dbReference type="Gene3D" id="3.40.50.2020">
    <property type="match status" value="1"/>
</dbReference>
<name>A0AAN5AHU6_9BACT</name>
<feature type="domain" description="Phosphoribosyltransferase" evidence="1">
    <location>
        <begin position="12"/>
        <end position="215"/>
    </location>
</feature>
<dbReference type="NCBIfam" id="NF001097">
    <property type="entry name" value="PRK00129.1"/>
    <property type="match status" value="1"/>
</dbReference>
<dbReference type="InterPro" id="IPR050137">
    <property type="entry name" value="PyrR_bifunctional"/>
</dbReference>
<dbReference type="SUPFAM" id="SSF53271">
    <property type="entry name" value="PRTase-like"/>
    <property type="match status" value="1"/>
</dbReference>
<dbReference type="CDD" id="cd06223">
    <property type="entry name" value="PRTases_typeI"/>
    <property type="match status" value="1"/>
</dbReference>
<organism evidence="2 3">
    <name type="scientific">Persicobacter diffluens</name>
    <dbReference type="NCBI Taxonomy" id="981"/>
    <lineage>
        <taxon>Bacteria</taxon>
        <taxon>Pseudomonadati</taxon>
        <taxon>Bacteroidota</taxon>
        <taxon>Cytophagia</taxon>
        <taxon>Cytophagales</taxon>
        <taxon>Persicobacteraceae</taxon>
        <taxon>Persicobacter</taxon>
    </lineage>
</organism>
<dbReference type="GO" id="GO:0016757">
    <property type="term" value="F:glycosyltransferase activity"/>
    <property type="evidence" value="ECO:0007669"/>
    <property type="project" value="UniProtKB-KW"/>
</dbReference>
<keyword evidence="2" id="KW-0328">Glycosyltransferase</keyword>
<keyword evidence="3" id="KW-1185">Reference proteome</keyword>
<dbReference type="RefSeq" id="WP_082305081.1">
    <property type="nucleotide sequence ID" value="NZ_BQKE01000001.1"/>
</dbReference>
<dbReference type="InterPro" id="IPR029057">
    <property type="entry name" value="PRTase-like"/>
</dbReference>
<accession>A0AAN5AHU6</accession>
<dbReference type="PANTHER" id="PTHR11608">
    <property type="entry name" value="BIFUNCTIONAL PROTEIN PYRR"/>
    <property type="match status" value="1"/>
</dbReference>
<gene>
    <name evidence="2" type="primary">upp</name>
    <name evidence="2" type="ORF">PEDI_02320</name>
</gene>